<feature type="domain" description="Histidine kinase" evidence="9">
    <location>
        <begin position="553"/>
        <end position="774"/>
    </location>
</feature>
<dbReference type="Gene3D" id="3.40.50.2300">
    <property type="match status" value="1"/>
</dbReference>
<evidence type="ECO:0000256" key="7">
    <source>
        <dbReference type="SAM" id="Coils"/>
    </source>
</evidence>
<dbReference type="CDD" id="cd17546">
    <property type="entry name" value="REC_hyHK_CKI1_RcsC-like"/>
    <property type="match status" value="1"/>
</dbReference>
<feature type="transmembrane region" description="Helical" evidence="8">
    <location>
        <begin position="434"/>
        <end position="456"/>
    </location>
</feature>
<reference evidence="11 12" key="2">
    <citation type="submission" date="2023-12" db="EMBL/GenBank/DDBJ databases">
        <title>Description of an unclassified Opitutus bacterium of Verrucomicrobiota.</title>
        <authorList>
            <person name="Zhang D.-F."/>
        </authorList>
    </citation>
    <scope>NUCLEOTIDE SEQUENCE [LARGE SCALE GENOMIC DNA]</scope>
    <source>
        <strain evidence="11 12">WL0086</strain>
    </source>
</reference>
<dbReference type="PROSITE" id="PS50110">
    <property type="entry name" value="RESPONSE_REGULATORY"/>
    <property type="match status" value="1"/>
</dbReference>
<reference evidence="11 12" key="1">
    <citation type="submission" date="2021-08" db="EMBL/GenBank/DDBJ databases">
        <authorList>
            <person name="Zhang D."/>
            <person name="Zhang A."/>
            <person name="Wang L."/>
        </authorList>
    </citation>
    <scope>NUCLEOTIDE SEQUENCE [LARGE SCALE GENOMIC DNA]</scope>
    <source>
        <strain evidence="11 12">WL0086</strain>
    </source>
</reference>
<dbReference type="RefSeq" id="WP_221029888.1">
    <property type="nucleotide sequence ID" value="NZ_CP139781.1"/>
</dbReference>
<dbReference type="PANTHER" id="PTHR43047">
    <property type="entry name" value="TWO-COMPONENT HISTIDINE PROTEIN KINASE"/>
    <property type="match status" value="1"/>
</dbReference>
<dbReference type="EC" id="2.7.13.3" evidence="2"/>
<feature type="modified residue" description="4-aspartylphosphate" evidence="6">
    <location>
        <position position="854"/>
    </location>
</feature>
<accession>A0ABZ1CCW1</accession>
<evidence type="ECO:0000256" key="3">
    <source>
        <dbReference type="ARBA" id="ARBA00022553"/>
    </source>
</evidence>
<feature type="transmembrane region" description="Helical" evidence="8">
    <location>
        <begin position="113"/>
        <end position="135"/>
    </location>
</feature>
<dbReference type="SMART" id="SM00387">
    <property type="entry name" value="HATPase_c"/>
    <property type="match status" value="1"/>
</dbReference>
<name>A0ABZ1CCW1_9BACT</name>
<dbReference type="Gene3D" id="3.30.565.10">
    <property type="entry name" value="Histidine kinase-like ATPase, C-terminal domain"/>
    <property type="match status" value="1"/>
</dbReference>
<feature type="domain" description="Response regulatory" evidence="10">
    <location>
        <begin position="805"/>
        <end position="921"/>
    </location>
</feature>
<dbReference type="Proteomes" id="UP000738431">
    <property type="component" value="Chromosome"/>
</dbReference>
<dbReference type="Gene3D" id="1.10.287.130">
    <property type="match status" value="1"/>
</dbReference>
<keyword evidence="8" id="KW-1133">Transmembrane helix</keyword>
<gene>
    <name evidence="11" type="ORF">K1X11_008365</name>
</gene>
<feature type="coiled-coil region" evidence="7">
    <location>
        <begin position="508"/>
        <end position="546"/>
    </location>
</feature>
<evidence type="ECO:0000313" key="11">
    <source>
        <dbReference type="EMBL" id="WRQ89421.1"/>
    </source>
</evidence>
<dbReference type="InterPro" id="IPR036890">
    <property type="entry name" value="HATPase_C_sf"/>
</dbReference>
<evidence type="ECO:0000256" key="5">
    <source>
        <dbReference type="ARBA" id="ARBA00022777"/>
    </source>
</evidence>
<keyword evidence="8" id="KW-0472">Membrane</keyword>
<dbReference type="InterPro" id="IPR005467">
    <property type="entry name" value="His_kinase_dom"/>
</dbReference>
<dbReference type="CDD" id="cd00082">
    <property type="entry name" value="HisKA"/>
    <property type="match status" value="1"/>
</dbReference>
<protein>
    <recommendedName>
        <fullName evidence="2">histidine kinase</fullName>
        <ecNumber evidence="2">2.7.13.3</ecNumber>
    </recommendedName>
</protein>
<dbReference type="InterPro" id="IPR011006">
    <property type="entry name" value="CheY-like_superfamily"/>
</dbReference>
<dbReference type="SUPFAM" id="SSF55874">
    <property type="entry name" value="ATPase domain of HSP90 chaperone/DNA topoisomerase II/histidine kinase"/>
    <property type="match status" value="1"/>
</dbReference>
<dbReference type="InterPro" id="IPR004358">
    <property type="entry name" value="Sig_transdc_His_kin-like_C"/>
</dbReference>
<dbReference type="Pfam" id="PF00512">
    <property type="entry name" value="HisKA"/>
    <property type="match status" value="1"/>
</dbReference>
<dbReference type="InterPro" id="IPR036097">
    <property type="entry name" value="HisK_dim/P_sf"/>
</dbReference>
<feature type="transmembrane region" description="Helical" evidence="8">
    <location>
        <begin position="155"/>
        <end position="175"/>
    </location>
</feature>
<keyword evidence="11" id="KW-0067">ATP-binding</keyword>
<feature type="coiled-coil region" evidence="7">
    <location>
        <begin position="785"/>
        <end position="843"/>
    </location>
</feature>
<keyword evidence="3 6" id="KW-0597">Phosphoprotein</keyword>
<dbReference type="InterPro" id="IPR003661">
    <property type="entry name" value="HisK_dim/P_dom"/>
</dbReference>
<dbReference type="EMBL" id="CP139781">
    <property type="protein sequence ID" value="WRQ89421.1"/>
    <property type="molecule type" value="Genomic_DNA"/>
</dbReference>
<comment type="catalytic activity">
    <reaction evidence="1">
        <text>ATP + protein L-histidine = ADP + protein N-phospho-L-histidine.</text>
        <dbReference type="EC" id="2.7.13.3"/>
    </reaction>
</comment>
<dbReference type="Pfam" id="PF00072">
    <property type="entry name" value="Response_reg"/>
    <property type="match status" value="1"/>
</dbReference>
<dbReference type="PRINTS" id="PR00344">
    <property type="entry name" value="BCTRLSENSOR"/>
</dbReference>
<dbReference type="PANTHER" id="PTHR43047:SF63">
    <property type="entry name" value="HISTIDINE KINASE"/>
    <property type="match status" value="1"/>
</dbReference>
<proteinExistence type="predicted"/>
<evidence type="ECO:0000259" key="9">
    <source>
        <dbReference type="PROSITE" id="PS50109"/>
    </source>
</evidence>
<organism evidence="11 12">
    <name type="scientific">Actomonas aquatica</name>
    <dbReference type="NCBI Taxonomy" id="2866162"/>
    <lineage>
        <taxon>Bacteria</taxon>
        <taxon>Pseudomonadati</taxon>
        <taxon>Verrucomicrobiota</taxon>
        <taxon>Opitutia</taxon>
        <taxon>Opitutales</taxon>
        <taxon>Opitutaceae</taxon>
        <taxon>Actomonas</taxon>
    </lineage>
</organism>
<evidence type="ECO:0000256" key="2">
    <source>
        <dbReference type="ARBA" id="ARBA00012438"/>
    </source>
</evidence>
<dbReference type="Gene3D" id="3.30.450.20">
    <property type="entry name" value="PAS domain"/>
    <property type="match status" value="1"/>
</dbReference>
<dbReference type="SMART" id="SM00388">
    <property type="entry name" value="HisKA"/>
    <property type="match status" value="1"/>
</dbReference>
<evidence type="ECO:0000313" key="12">
    <source>
        <dbReference type="Proteomes" id="UP000738431"/>
    </source>
</evidence>
<dbReference type="SMART" id="SM00448">
    <property type="entry name" value="REC"/>
    <property type="match status" value="1"/>
</dbReference>
<feature type="transmembrane region" description="Helical" evidence="8">
    <location>
        <begin position="83"/>
        <end position="101"/>
    </location>
</feature>
<evidence type="ECO:0000256" key="4">
    <source>
        <dbReference type="ARBA" id="ARBA00022679"/>
    </source>
</evidence>
<evidence type="ECO:0000256" key="8">
    <source>
        <dbReference type="SAM" id="Phobius"/>
    </source>
</evidence>
<evidence type="ECO:0000256" key="1">
    <source>
        <dbReference type="ARBA" id="ARBA00000085"/>
    </source>
</evidence>
<keyword evidence="7" id="KW-0175">Coiled coil</keyword>
<dbReference type="InterPro" id="IPR001789">
    <property type="entry name" value="Sig_transdc_resp-reg_receiver"/>
</dbReference>
<keyword evidence="8" id="KW-0812">Transmembrane</keyword>
<dbReference type="CDD" id="cd12914">
    <property type="entry name" value="PDC1_DGC_like"/>
    <property type="match status" value="1"/>
</dbReference>
<dbReference type="Pfam" id="PF02518">
    <property type="entry name" value="HATPase_c"/>
    <property type="match status" value="1"/>
</dbReference>
<sequence length="925" mass="100104">MALLLAGAVGLGGALAIRLLLAVAAGSLVASLWGPSVAMVVVGVALVPWSVGAAVVWGLGLGAVAATGVGARRWGGSGVKAGVWFWALVGGPVSAAYFGWISPAVLPVNWDRAIGVALAGLAGTLLGDGLASLSLPWRLLAVDAPVQPKPLRHYLFRRFGLIAALPLLVVCVVAAQRYARLSQEHAKEGLTRSARQVAMTVDHFLQEHRDVLLVLAGQVNGEPMPEPTEWDRRLAVVQGQFAGFLTMVVADEDGNLVGKALGDLTTVDATEPQNVSDREYFRVPMRTGRPFVSGVFEGRGFGRDLIVAISVPGRDASGRRWVLEGSLSLNELVAELERTEGSARRDIVLTDGAGRVVVATGEVGLAPLSVFGGFEGEAERVLAEERETVRVAEGRRPGEARAEQFWVTEAPVALADWRVFMRERRWFTWRETAGFYLFFAAVAAVLAGLVLAMASLTGRRLTRTLRDLVKGAHEAATGTAVGDTAEDVNRPAEFNLIGRELRTAATSLHASNQALQQLSGELEEKVRERTQELEDARAVAEAANRAKSEFLTTMSHELRTPLHVILGMTEIVRDSPQMARTEVEECLSSVEESGSHLLDLINDILDLSKVEAGKLELDLEWAPLLPICEAALRLVEPQSQRKQQQVELIWETAPDRALELDARRLKQVLVNLLANAVKFTPAQGHVSLRVADASSGDRLLLTVTDDGPGISAEDQQHLFQPFVQVGDRKRSGLGGTGLGLAVVKRMVELHHGSVEVNSVLGEGSAFRIELPLPRNESGIVAEVSRSEQKEAIARLEAQVRERRLRVLVVEDNEMNIAVLRRHLQAVECEIDEARNGKEAITRATVGQPDLILMDVQMPLMDGIDATLHLRSQPETATLPIVFLTASAMGDQRQRCMAAGGTDHLTKPVRRHELLEVMLRVTEVSA</sequence>
<dbReference type="GO" id="GO:0005524">
    <property type="term" value="F:ATP binding"/>
    <property type="evidence" value="ECO:0007669"/>
    <property type="project" value="UniProtKB-KW"/>
</dbReference>
<feature type="transmembrane region" description="Helical" evidence="8">
    <location>
        <begin position="26"/>
        <end position="47"/>
    </location>
</feature>
<evidence type="ECO:0000259" key="10">
    <source>
        <dbReference type="PROSITE" id="PS50110"/>
    </source>
</evidence>
<keyword evidence="11" id="KW-0547">Nucleotide-binding</keyword>
<dbReference type="SUPFAM" id="SSF47384">
    <property type="entry name" value="Homodimeric domain of signal transducing histidine kinase"/>
    <property type="match status" value="1"/>
</dbReference>
<keyword evidence="12" id="KW-1185">Reference proteome</keyword>
<dbReference type="SUPFAM" id="SSF52172">
    <property type="entry name" value="CheY-like"/>
    <property type="match status" value="1"/>
</dbReference>
<dbReference type="InterPro" id="IPR003594">
    <property type="entry name" value="HATPase_dom"/>
</dbReference>
<keyword evidence="5" id="KW-0418">Kinase</keyword>
<evidence type="ECO:0000256" key="6">
    <source>
        <dbReference type="PROSITE-ProRule" id="PRU00169"/>
    </source>
</evidence>
<keyword evidence="4" id="KW-0808">Transferase</keyword>
<dbReference type="PROSITE" id="PS50109">
    <property type="entry name" value="HIS_KIN"/>
    <property type="match status" value="1"/>
</dbReference>